<dbReference type="Pfam" id="PF02417">
    <property type="entry name" value="Chromate_transp"/>
    <property type="match status" value="1"/>
</dbReference>
<keyword evidence="4 7" id="KW-0812">Transmembrane</keyword>
<dbReference type="AlphaFoldDB" id="A0A3P3XHI1"/>
<evidence type="ECO:0000256" key="3">
    <source>
        <dbReference type="ARBA" id="ARBA00022475"/>
    </source>
</evidence>
<keyword evidence="6 7" id="KW-0472">Membrane</keyword>
<evidence type="ECO:0000313" key="8">
    <source>
        <dbReference type="EMBL" id="SLM11232.1"/>
    </source>
</evidence>
<evidence type="ECO:0000256" key="2">
    <source>
        <dbReference type="ARBA" id="ARBA00005262"/>
    </source>
</evidence>
<accession>A0A3P3XHI1</accession>
<comment type="similarity">
    <text evidence="2">Belongs to the chromate ion transporter (CHR) (TC 2.A.51) family.</text>
</comment>
<evidence type="ECO:0000256" key="1">
    <source>
        <dbReference type="ARBA" id="ARBA00004651"/>
    </source>
</evidence>
<dbReference type="PANTHER" id="PTHR43663">
    <property type="entry name" value="CHROMATE TRANSPORT PROTEIN-RELATED"/>
    <property type="match status" value="1"/>
</dbReference>
<feature type="transmembrane region" description="Helical" evidence="7">
    <location>
        <begin position="20"/>
        <end position="46"/>
    </location>
</feature>
<dbReference type="InterPro" id="IPR003370">
    <property type="entry name" value="Chromate_transpt"/>
</dbReference>
<dbReference type="EMBL" id="FWDM01000011">
    <property type="protein sequence ID" value="SLM11232.1"/>
    <property type="molecule type" value="Genomic_DNA"/>
</dbReference>
<dbReference type="InterPro" id="IPR052518">
    <property type="entry name" value="CHR_Transporter"/>
</dbReference>
<dbReference type="GO" id="GO:0005886">
    <property type="term" value="C:plasma membrane"/>
    <property type="evidence" value="ECO:0007669"/>
    <property type="project" value="UniProtKB-SubCell"/>
</dbReference>
<feature type="transmembrane region" description="Helical" evidence="7">
    <location>
        <begin position="66"/>
        <end position="84"/>
    </location>
</feature>
<sequence length="190" mass="20588">MRMPARAEDITKTEPTPWHIFLVLAQINTLTLGGGYVIVPAIGNAFEKQGWIEEEEFYRIFSRAQVFPGPIALSTAFLASYRIAGVPGAIAAVLGTVLPPFFALILVGGFISLYGNTELFKRFLGGAGAVVPGLVASMLWKTTKNRKWSVRAVIEVVGLAILLVVFPSAAFFLLLGGIAVFYIGRLVWKS</sequence>
<keyword evidence="5 7" id="KW-1133">Transmembrane helix</keyword>
<reference evidence="8" key="1">
    <citation type="submission" date="2017-02" db="EMBL/GenBank/DDBJ databases">
        <authorList>
            <person name="Regsiter A."/>
            <person name="William W."/>
        </authorList>
    </citation>
    <scope>NUCLEOTIDE SEQUENCE</scope>
    <source>
        <strain evidence="8">Bib</strain>
    </source>
</reference>
<dbReference type="PANTHER" id="PTHR43663:SF2">
    <property type="entry name" value="CHROMATE TRANSPORT PROTEIN-RELATED"/>
    <property type="match status" value="1"/>
</dbReference>
<name>A0A3P3XHI1_9SPIR</name>
<evidence type="ECO:0000256" key="6">
    <source>
        <dbReference type="ARBA" id="ARBA00023136"/>
    </source>
</evidence>
<keyword evidence="3" id="KW-1003">Cell membrane</keyword>
<evidence type="ECO:0000256" key="5">
    <source>
        <dbReference type="ARBA" id="ARBA00022989"/>
    </source>
</evidence>
<gene>
    <name evidence="8" type="ORF">SPIROBIBN47_190012</name>
</gene>
<organism evidence="8">
    <name type="scientific">uncultured spirochete</name>
    <dbReference type="NCBI Taxonomy" id="156406"/>
    <lineage>
        <taxon>Bacteria</taxon>
        <taxon>Pseudomonadati</taxon>
        <taxon>Spirochaetota</taxon>
        <taxon>Spirochaetia</taxon>
        <taxon>Spirochaetales</taxon>
        <taxon>environmental samples</taxon>
    </lineage>
</organism>
<proteinExistence type="inferred from homology"/>
<dbReference type="GO" id="GO:0015109">
    <property type="term" value="F:chromate transmembrane transporter activity"/>
    <property type="evidence" value="ECO:0007669"/>
    <property type="project" value="InterPro"/>
</dbReference>
<feature type="transmembrane region" description="Helical" evidence="7">
    <location>
        <begin position="90"/>
        <end position="111"/>
    </location>
</feature>
<feature type="transmembrane region" description="Helical" evidence="7">
    <location>
        <begin position="123"/>
        <end position="140"/>
    </location>
</feature>
<evidence type="ECO:0000256" key="7">
    <source>
        <dbReference type="SAM" id="Phobius"/>
    </source>
</evidence>
<evidence type="ECO:0000256" key="4">
    <source>
        <dbReference type="ARBA" id="ARBA00022692"/>
    </source>
</evidence>
<feature type="transmembrane region" description="Helical" evidence="7">
    <location>
        <begin position="160"/>
        <end position="184"/>
    </location>
</feature>
<comment type="subcellular location">
    <subcellularLocation>
        <location evidence="1">Cell membrane</location>
        <topology evidence="1">Multi-pass membrane protein</topology>
    </subcellularLocation>
</comment>
<protein>
    <submittedName>
        <fullName evidence="8">Chromate transporter</fullName>
    </submittedName>
</protein>